<dbReference type="Proteomes" id="UP000310189">
    <property type="component" value="Unassembled WGS sequence"/>
</dbReference>
<dbReference type="InterPro" id="IPR004827">
    <property type="entry name" value="bZIP"/>
</dbReference>
<protein>
    <recommendedName>
        <fullName evidence="5">BZIP domain-containing protein</fullName>
    </recommendedName>
</protein>
<keyword evidence="2" id="KW-0539">Nucleus</keyword>
<evidence type="ECO:0000313" key="7">
    <source>
        <dbReference type="Proteomes" id="UP000310189"/>
    </source>
</evidence>
<reference evidence="6 7" key="1">
    <citation type="submission" date="2019-03" db="EMBL/GenBank/DDBJ databases">
        <title>Sequencing 23 genomes of Wallemia ichthyophaga.</title>
        <authorList>
            <person name="Gostincar C."/>
        </authorList>
    </citation>
    <scope>NUCLEOTIDE SEQUENCE [LARGE SCALE GENOMIC DNA]</scope>
    <source>
        <strain evidence="6 7">EXF-5753</strain>
    </source>
</reference>
<feature type="coiled-coil region" evidence="3">
    <location>
        <begin position="56"/>
        <end position="115"/>
    </location>
</feature>
<dbReference type="Pfam" id="PF10297">
    <property type="entry name" value="Hap4_Hap_bind"/>
    <property type="match status" value="1"/>
</dbReference>
<comment type="subcellular location">
    <subcellularLocation>
        <location evidence="1">Nucleus</location>
    </subcellularLocation>
</comment>
<dbReference type="InterPro" id="IPR046347">
    <property type="entry name" value="bZIP_sf"/>
</dbReference>
<dbReference type="PROSITE" id="PS00036">
    <property type="entry name" value="BZIP_BASIC"/>
    <property type="match status" value="1"/>
</dbReference>
<evidence type="ECO:0000259" key="5">
    <source>
        <dbReference type="PROSITE" id="PS00036"/>
    </source>
</evidence>
<comment type="caution">
    <text evidence="6">The sequence shown here is derived from an EMBL/GenBank/DDBJ whole genome shotgun (WGS) entry which is preliminary data.</text>
</comment>
<name>A0A4T0FXF2_9BASI</name>
<dbReference type="Pfam" id="PF00170">
    <property type="entry name" value="bZIP_1"/>
    <property type="match status" value="1"/>
</dbReference>
<dbReference type="InterPro" id="IPR018287">
    <property type="entry name" value="Hap4_TF_heteromerisation"/>
</dbReference>
<feature type="domain" description="BZIP" evidence="5">
    <location>
        <begin position="44"/>
        <end position="58"/>
    </location>
</feature>
<sequence>MATIKAAPSRELSGKIYVQPTKNWEIPARPKPGRKPIDADPPNRKSQNRVAQRAFRERKQEYVQELEQRLQAYEANSIERNVALQQVSQKLKQENDALKDENTELRVRLARYERQDVASMSSAPSSSGGSSRNLSTNSQNTATHRAIKRKFKDTYNSSYSNGESYVEYRDVHQPVLSQSIPSSLPPTPQTHTQISPQKPPAIQQHSPVKLQVDDELDRFFSCGFCSEETPCVCRQVSAQDEAQLVAPMIATAPAPAPTSTTSLLDNPPSFAPAQPLRKKRTTSKKLFAVQTECSGDPDNCMACQVDDSLACRDDKPGRAFFEALQGSVCQDGEGKQKCDGCPTHQRGQHDAEHRDRDTPTERGQEDTLVDANGQSIPASDAWRRLKSHPNIGLADLALLADLVGSRTRCTGAELHQQVEKVLENVPSQAEVTVDVDRLNSSSSSAQARTPTARRNSTSLQLPQLVPQDQLVSSSKRRKLLVEMGAVRDALDVLDRFSAPPI</sequence>
<feature type="region of interest" description="Disordered" evidence="4">
    <location>
        <begin position="256"/>
        <end position="278"/>
    </location>
</feature>
<evidence type="ECO:0000256" key="3">
    <source>
        <dbReference type="SAM" id="Coils"/>
    </source>
</evidence>
<gene>
    <name evidence="6" type="ORF">E3P99_00273</name>
</gene>
<feature type="region of interest" description="Disordered" evidence="4">
    <location>
        <begin position="177"/>
        <end position="202"/>
    </location>
</feature>
<feature type="compositionally biased region" description="Basic and acidic residues" evidence="4">
    <location>
        <begin position="347"/>
        <end position="365"/>
    </location>
</feature>
<feature type="region of interest" description="Disordered" evidence="4">
    <location>
        <begin position="437"/>
        <end position="458"/>
    </location>
</feature>
<dbReference type="InterPro" id="IPR050936">
    <property type="entry name" value="AP-1-like"/>
</dbReference>
<dbReference type="GO" id="GO:0000976">
    <property type="term" value="F:transcription cis-regulatory region binding"/>
    <property type="evidence" value="ECO:0007669"/>
    <property type="project" value="InterPro"/>
</dbReference>
<dbReference type="AlphaFoldDB" id="A0A4T0FXF2"/>
<organism evidence="6 7">
    <name type="scientific">Wallemia hederae</name>
    <dbReference type="NCBI Taxonomy" id="1540922"/>
    <lineage>
        <taxon>Eukaryota</taxon>
        <taxon>Fungi</taxon>
        <taxon>Dikarya</taxon>
        <taxon>Basidiomycota</taxon>
        <taxon>Wallemiomycotina</taxon>
        <taxon>Wallemiomycetes</taxon>
        <taxon>Wallemiales</taxon>
        <taxon>Wallemiaceae</taxon>
        <taxon>Wallemia</taxon>
    </lineage>
</organism>
<dbReference type="SMART" id="SM00338">
    <property type="entry name" value="BRLZ"/>
    <property type="match status" value="1"/>
</dbReference>
<dbReference type="Gene3D" id="1.20.5.170">
    <property type="match status" value="1"/>
</dbReference>
<dbReference type="PANTHER" id="PTHR40621">
    <property type="entry name" value="TRANSCRIPTION FACTOR KAPC-RELATED"/>
    <property type="match status" value="1"/>
</dbReference>
<feature type="region of interest" description="Disordered" evidence="4">
    <location>
        <begin position="331"/>
        <end position="367"/>
    </location>
</feature>
<dbReference type="PANTHER" id="PTHR40621:SF7">
    <property type="entry name" value="BZIP DOMAIN-CONTAINING PROTEIN"/>
    <property type="match status" value="1"/>
</dbReference>
<evidence type="ECO:0000313" key="6">
    <source>
        <dbReference type="EMBL" id="TIA93130.1"/>
    </source>
</evidence>
<evidence type="ECO:0000256" key="4">
    <source>
        <dbReference type="SAM" id="MobiDB-lite"/>
    </source>
</evidence>
<evidence type="ECO:0000256" key="1">
    <source>
        <dbReference type="ARBA" id="ARBA00004123"/>
    </source>
</evidence>
<feature type="compositionally biased region" description="Polar residues" evidence="4">
    <location>
        <begin position="438"/>
        <end position="458"/>
    </location>
</feature>
<feature type="region of interest" description="Disordered" evidence="4">
    <location>
        <begin position="116"/>
        <end position="149"/>
    </location>
</feature>
<dbReference type="GO" id="GO:0090575">
    <property type="term" value="C:RNA polymerase II transcription regulator complex"/>
    <property type="evidence" value="ECO:0007669"/>
    <property type="project" value="TreeGrafter"/>
</dbReference>
<keyword evidence="7" id="KW-1185">Reference proteome</keyword>
<dbReference type="CDD" id="cd14688">
    <property type="entry name" value="bZIP_YAP"/>
    <property type="match status" value="1"/>
</dbReference>
<proteinExistence type="predicted"/>
<feature type="compositionally biased region" description="Low complexity" evidence="4">
    <location>
        <begin position="119"/>
        <end position="138"/>
    </location>
</feature>
<evidence type="ECO:0000256" key="2">
    <source>
        <dbReference type="ARBA" id="ARBA00023242"/>
    </source>
</evidence>
<feature type="region of interest" description="Disordered" evidence="4">
    <location>
        <begin position="23"/>
        <end position="56"/>
    </location>
</feature>
<dbReference type="EMBL" id="SPNW01000003">
    <property type="protein sequence ID" value="TIA93130.1"/>
    <property type="molecule type" value="Genomic_DNA"/>
</dbReference>
<accession>A0A4T0FXF2</accession>
<dbReference type="GO" id="GO:0001228">
    <property type="term" value="F:DNA-binding transcription activator activity, RNA polymerase II-specific"/>
    <property type="evidence" value="ECO:0007669"/>
    <property type="project" value="TreeGrafter"/>
</dbReference>
<keyword evidence="3" id="KW-0175">Coiled coil</keyword>
<dbReference type="SUPFAM" id="SSF57959">
    <property type="entry name" value="Leucine zipper domain"/>
    <property type="match status" value="1"/>
</dbReference>
<dbReference type="OrthoDB" id="5374328at2759"/>